<protein>
    <submittedName>
        <fullName evidence="1">Uncharacterized protein</fullName>
    </submittedName>
</protein>
<gene>
    <name evidence="1" type="ORF">METZ01_LOCUS413057</name>
</gene>
<reference evidence="1" key="1">
    <citation type="submission" date="2018-05" db="EMBL/GenBank/DDBJ databases">
        <authorList>
            <person name="Lanie J.A."/>
            <person name="Ng W.-L."/>
            <person name="Kazmierczak K.M."/>
            <person name="Andrzejewski T.M."/>
            <person name="Davidsen T.M."/>
            <person name="Wayne K.J."/>
            <person name="Tettelin H."/>
            <person name="Glass J.I."/>
            <person name="Rusch D."/>
            <person name="Podicherti R."/>
            <person name="Tsui H.-C.T."/>
            <person name="Winkler M.E."/>
        </authorList>
    </citation>
    <scope>NUCLEOTIDE SEQUENCE</scope>
</reference>
<evidence type="ECO:0000313" key="1">
    <source>
        <dbReference type="EMBL" id="SVD60203.1"/>
    </source>
</evidence>
<proteinExistence type="predicted"/>
<dbReference type="AlphaFoldDB" id="A0A382WN53"/>
<name>A0A382WN53_9ZZZZ</name>
<dbReference type="EMBL" id="UINC01161170">
    <property type="protein sequence ID" value="SVD60203.1"/>
    <property type="molecule type" value="Genomic_DNA"/>
</dbReference>
<accession>A0A382WN53</accession>
<feature type="non-terminal residue" evidence="1">
    <location>
        <position position="1"/>
    </location>
</feature>
<sequence length="35" mass="4145">RECGIRSTLSFFFKKLHEEMHEGCTKVKVRSYALL</sequence>
<organism evidence="1">
    <name type="scientific">marine metagenome</name>
    <dbReference type="NCBI Taxonomy" id="408172"/>
    <lineage>
        <taxon>unclassified sequences</taxon>
        <taxon>metagenomes</taxon>
        <taxon>ecological metagenomes</taxon>
    </lineage>
</organism>